<keyword evidence="4" id="KW-0804">Transcription</keyword>
<dbReference type="CDD" id="cd00018">
    <property type="entry name" value="AP2"/>
    <property type="match status" value="1"/>
</dbReference>
<dbReference type="Gene3D" id="3.30.730.10">
    <property type="entry name" value="AP2/ERF domain"/>
    <property type="match status" value="1"/>
</dbReference>
<comment type="similarity">
    <text evidence="6">Belongs to the AP2/ERF transcription factor family. ERF subfamily.</text>
</comment>
<feature type="compositionally biased region" description="Polar residues" evidence="7">
    <location>
        <begin position="95"/>
        <end position="105"/>
    </location>
</feature>
<proteinExistence type="inferred from homology"/>
<feature type="compositionally biased region" description="Low complexity" evidence="7">
    <location>
        <begin position="62"/>
        <end position="80"/>
    </location>
</feature>
<dbReference type="Pfam" id="PF00847">
    <property type="entry name" value="AP2"/>
    <property type="match status" value="1"/>
</dbReference>
<comment type="caution">
    <text evidence="9">The sequence shown here is derived from an EMBL/GenBank/DDBJ whole genome shotgun (WGS) entry which is preliminary data.</text>
</comment>
<dbReference type="InterPro" id="IPR016177">
    <property type="entry name" value="DNA-bd_dom_sf"/>
</dbReference>
<dbReference type="FunFam" id="3.30.730.10:FF:000001">
    <property type="entry name" value="Ethylene-responsive transcription factor 2"/>
    <property type="match status" value="1"/>
</dbReference>
<keyword evidence="2" id="KW-0805">Transcription regulation</keyword>
<name>A0AAN9E7I4_CROPI</name>
<evidence type="ECO:0000256" key="2">
    <source>
        <dbReference type="ARBA" id="ARBA00023015"/>
    </source>
</evidence>
<sequence>MVSCHHIHHQKLSMPMMFPFPGMNREKEMSAIVSALTHVVCGDVPDGGDNDYTEGHSAIVVGSGDDSMPSSSSSSYGGSSALKRSREDDRPLSDFSISHATSSSVAPPIAQSSSNNWTSTTITTTITEASQIGTNSVYEYRTDNVREQKQQQQQEPKRKYRGVRQRPWGKWAAEIRDPFKASRVWLGTFETAEAAARAYDQASLKFRGNKAKLNFPENVRLVKQHQQQLQPLNPAPPTTHLSISSSHSALLSIPSATEALSTLQRSHATSSGFYDYAQFSNSTSMNFYDQMVMSSSMASHVQFSSSPSAFTPVSEAASVPFVYSNQLPAWSPGHKSSPSG</sequence>
<dbReference type="PANTHER" id="PTHR31190">
    <property type="entry name" value="DNA-BINDING DOMAIN"/>
    <property type="match status" value="1"/>
</dbReference>
<dbReference type="GO" id="GO:0009873">
    <property type="term" value="P:ethylene-activated signaling pathway"/>
    <property type="evidence" value="ECO:0007669"/>
    <property type="project" value="InterPro"/>
</dbReference>
<dbReference type="PROSITE" id="PS51032">
    <property type="entry name" value="AP2_ERF"/>
    <property type="match status" value="1"/>
</dbReference>
<evidence type="ECO:0000256" key="3">
    <source>
        <dbReference type="ARBA" id="ARBA00023125"/>
    </source>
</evidence>
<evidence type="ECO:0000256" key="5">
    <source>
        <dbReference type="ARBA" id="ARBA00023242"/>
    </source>
</evidence>
<evidence type="ECO:0000256" key="7">
    <source>
        <dbReference type="SAM" id="MobiDB-lite"/>
    </source>
</evidence>
<comment type="subcellular location">
    <subcellularLocation>
        <location evidence="1">Nucleus</location>
    </subcellularLocation>
</comment>
<gene>
    <name evidence="9" type="ORF">RIF29_42404</name>
</gene>
<dbReference type="GO" id="GO:0005634">
    <property type="term" value="C:nucleus"/>
    <property type="evidence" value="ECO:0007669"/>
    <property type="project" value="UniProtKB-SubCell"/>
</dbReference>
<accession>A0AAN9E7I4</accession>
<dbReference type="Proteomes" id="UP001372338">
    <property type="component" value="Unassembled WGS sequence"/>
</dbReference>
<evidence type="ECO:0000256" key="1">
    <source>
        <dbReference type="ARBA" id="ARBA00004123"/>
    </source>
</evidence>
<reference evidence="9 10" key="1">
    <citation type="submission" date="2024-01" db="EMBL/GenBank/DDBJ databases">
        <title>The genomes of 5 underutilized Papilionoideae crops provide insights into root nodulation and disease resistanc.</title>
        <authorList>
            <person name="Yuan L."/>
        </authorList>
    </citation>
    <scope>NUCLEOTIDE SEQUENCE [LARGE SCALE GENOMIC DNA]</scope>
    <source>
        <strain evidence="9">ZHUSHIDOU_FW_LH</strain>
        <tissue evidence="9">Leaf</tissue>
    </source>
</reference>
<dbReference type="EMBL" id="JAYWIO010000008">
    <property type="protein sequence ID" value="KAK7247521.1"/>
    <property type="molecule type" value="Genomic_DNA"/>
</dbReference>
<feature type="region of interest" description="Disordered" evidence="7">
    <location>
        <begin position="145"/>
        <end position="164"/>
    </location>
</feature>
<keyword evidence="5" id="KW-0539">Nucleus</keyword>
<dbReference type="GO" id="GO:0003677">
    <property type="term" value="F:DNA binding"/>
    <property type="evidence" value="ECO:0007669"/>
    <property type="project" value="UniProtKB-KW"/>
</dbReference>
<dbReference type="AlphaFoldDB" id="A0AAN9E7I4"/>
<evidence type="ECO:0000256" key="4">
    <source>
        <dbReference type="ARBA" id="ARBA00023163"/>
    </source>
</evidence>
<evidence type="ECO:0000313" key="10">
    <source>
        <dbReference type="Proteomes" id="UP001372338"/>
    </source>
</evidence>
<protein>
    <recommendedName>
        <fullName evidence="8">AP2/ERF domain-containing protein</fullName>
    </recommendedName>
</protein>
<evidence type="ECO:0000256" key="6">
    <source>
        <dbReference type="ARBA" id="ARBA00024343"/>
    </source>
</evidence>
<dbReference type="SUPFAM" id="SSF54171">
    <property type="entry name" value="DNA-binding domain"/>
    <property type="match status" value="1"/>
</dbReference>
<dbReference type="InterPro" id="IPR036955">
    <property type="entry name" value="AP2/ERF_dom_sf"/>
</dbReference>
<keyword evidence="3" id="KW-0238">DNA-binding</keyword>
<keyword evidence="10" id="KW-1185">Reference proteome</keyword>
<dbReference type="PANTHER" id="PTHR31190:SF336">
    <property type="entry name" value="AP2_ERF DOMAIN-CONTAINING PROTEIN"/>
    <property type="match status" value="1"/>
</dbReference>
<dbReference type="PRINTS" id="PR00367">
    <property type="entry name" value="ETHRSPELEMNT"/>
</dbReference>
<feature type="region of interest" description="Disordered" evidence="7">
    <location>
        <begin position="51"/>
        <end position="116"/>
    </location>
</feature>
<dbReference type="GO" id="GO:0003700">
    <property type="term" value="F:DNA-binding transcription factor activity"/>
    <property type="evidence" value="ECO:0007669"/>
    <property type="project" value="InterPro"/>
</dbReference>
<evidence type="ECO:0000313" key="9">
    <source>
        <dbReference type="EMBL" id="KAK7247521.1"/>
    </source>
</evidence>
<organism evidence="9 10">
    <name type="scientific">Crotalaria pallida</name>
    <name type="common">Smooth rattlebox</name>
    <name type="synonym">Crotalaria striata</name>
    <dbReference type="NCBI Taxonomy" id="3830"/>
    <lineage>
        <taxon>Eukaryota</taxon>
        <taxon>Viridiplantae</taxon>
        <taxon>Streptophyta</taxon>
        <taxon>Embryophyta</taxon>
        <taxon>Tracheophyta</taxon>
        <taxon>Spermatophyta</taxon>
        <taxon>Magnoliopsida</taxon>
        <taxon>eudicotyledons</taxon>
        <taxon>Gunneridae</taxon>
        <taxon>Pentapetalae</taxon>
        <taxon>rosids</taxon>
        <taxon>fabids</taxon>
        <taxon>Fabales</taxon>
        <taxon>Fabaceae</taxon>
        <taxon>Papilionoideae</taxon>
        <taxon>50 kb inversion clade</taxon>
        <taxon>genistoids sensu lato</taxon>
        <taxon>core genistoids</taxon>
        <taxon>Crotalarieae</taxon>
        <taxon>Crotalaria</taxon>
    </lineage>
</organism>
<evidence type="ECO:0000259" key="8">
    <source>
        <dbReference type="PROSITE" id="PS51032"/>
    </source>
</evidence>
<dbReference type="InterPro" id="IPR001471">
    <property type="entry name" value="AP2/ERF_dom"/>
</dbReference>
<dbReference type="SMART" id="SM00380">
    <property type="entry name" value="AP2"/>
    <property type="match status" value="1"/>
</dbReference>
<dbReference type="InterPro" id="IPR044808">
    <property type="entry name" value="ERF_plant"/>
</dbReference>
<feature type="domain" description="AP2/ERF" evidence="8">
    <location>
        <begin position="159"/>
        <end position="216"/>
    </location>
</feature>